<feature type="compositionally biased region" description="Polar residues" evidence="1">
    <location>
        <begin position="374"/>
        <end position="391"/>
    </location>
</feature>
<evidence type="ECO:0000259" key="2">
    <source>
        <dbReference type="PROSITE" id="PS50011"/>
    </source>
</evidence>
<evidence type="ECO:0000313" key="3">
    <source>
        <dbReference type="EMBL" id="KIP06180.1"/>
    </source>
</evidence>
<dbReference type="PANTHER" id="PTHR38248:SF2">
    <property type="entry name" value="FUNK1 11"/>
    <property type="match status" value="1"/>
</dbReference>
<keyword evidence="4" id="KW-1185">Reference proteome</keyword>
<protein>
    <recommendedName>
        <fullName evidence="2">Protein kinase domain-containing protein</fullName>
    </recommendedName>
</protein>
<dbReference type="InterPro" id="IPR011009">
    <property type="entry name" value="Kinase-like_dom_sf"/>
</dbReference>
<dbReference type="GO" id="GO:0005524">
    <property type="term" value="F:ATP binding"/>
    <property type="evidence" value="ECO:0007669"/>
    <property type="project" value="InterPro"/>
</dbReference>
<dbReference type="GO" id="GO:0004672">
    <property type="term" value="F:protein kinase activity"/>
    <property type="evidence" value="ECO:0007669"/>
    <property type="project" value="InterPro"/>
</dbReference>
<dbReference type="HOGENOM" id="CLU_631782_0_0_1"/>
<evidence type="ECO:0000313" key="4">
    <source>
        <dbReference type="Proteomes" id="UP000053257"/>
    </source>
</evidence>
<feature type="region of interest" description="Disordered" evidence="1">
    <location>
        <begin position="370"/>
        <end position="421"/>
    </location>
</feature>
<feature type="domain" description="Protein kinase" evidence="2">
    <location>
        <begin position="1"/>
        <end position="333"/>
    </location>
</feature>
<reference evidence="3 4" key="1">
    <citation type="journal article" date="2014" name="PLoS Genet.">
        <title>Analysis of the Phlebiopsis gigantea genome, transcriptome and secretome provides insight into its pioneer colonization strategies of wood.</title>
        <authorList>
            <person name="Hori C."/>
            <person name="Ishida T."/>
            <person name="Igarashi K."/>
            <person name="Samejima M."/>
            <person name="Suzuki H."/>
            <person name="Master E."/>
            <person name="Ferreira P."/>
            <person name="Ruiz-Duenas F.J."/>
            <person name="Held B."/>
            <person name="Canessa P."/>
            <person name="Larrondo L.F."/>
            <person name="Schmoll M."/>
            <person name="Druzhinina I.S."/>
            <person name="Kubicek C.P."/>
            <person name="Gaskell J.A."/>
            <person name="Kersten P."/>
            <person name="St John F."/>
            <person name="Glasner J."/>
            <person name="Sabat G."/>
            <person name="Splinter BonDurant S."/>
            <person name="Syed K."/>
            <person name="Yadav J."/>
            <person name="Mgbeahuruike A.C."/>
            <person name="Kovalchuk A."/>
            <person name="Asiegbu F.O."/>
            <person name="Lackner G."/>
            <person name="Hoffmeister D."/>
            <person name="Rencoret J."/>
            <person name="Gutierrez A."/>
            <person name="Sun H."/>
            <person name="Lindquist E."/>
            <person name="Barry K."/>
            <person name="Riley R."/>
            <person name="Grigoriev I.V."/>
            <person name="Henrissat B."/>
            <person name="Kues U."/>
            <person name="Berka R.M."/>
            <person name="Martinez A.T."/>
            <person name="Covert S.F."/>
            <person name="Blanchette R.A."/>
            <person name="Cullen D."/>
        </authorList>
    </citation>
    <scope>NUCLEOTIDE SEQUENCE [LARGE SCALE GENOMIC DNA]</scope>
    <source>
        <strain evidence="3 4">11061_1 CR5-6</strain>
    </source>
</reference>
<dbReference type="Pfam" id="PF17667">
    <property type="entry name" value="Pkinase_fungal"/>
    <property type="match status" value="1"/>
</dbReference>
<name>A0A0C3S9G4_PHLG1</name>
<sequence>MEVKPLVIKAKTPTVGTTLRSNAGVTGAPQLPEDAAPEPVNYSAKIHHRIVFTEVGTTIAEVDSLVDALIAMVGATKALYTLHRCGWVHRDISVGNILVVNGRGKLTDVEYAKKESKVTSHDGVRTGTLFFMSPEVENQRYIYNEVVAAVQGQLEGAQSTTNCHTLEEESEALVASILLARRKASGAAKPPVPPQDATSVHDKISIPFKHNPLHDLESMIWVVIWLFVCSKFVKPTNPKLSEDEWASILDSHAKFSKRLFRDEGFRRDAMTTDGTLLDGFDTTLPQLLNPAKELDAVRVKLIAQFVAVHKQRKQTKAQVPFEDMISPDLHTTIIKFLERVALDLANADEDLAINVSAWAEQRKNMRDLVVDDAPTTSTRRTSNALQDGASQSRKRPKTHRGQSATAARPYSLPSGPSGGTRLRARMNQFLACMRS</sequence>
<dbReference type="AlphaFoldDB" id="A0A0C3S9G4"/>
<dbReference type="PANTHER" id="PTHR38248">
    <property type="entry name" value="FUNK1 6"/>
    <property type="match status" value="1"/>
</dbReference>
<dbReference type="OrthoDB" id="2803482at2759"/>
<dbReference type="SUPFAM" id="SSF56112">
    <property type="entry name" value="Protein kinase-like (PK-like)"/>
    <property type="match status" value="1"/>
</dbReference>
<dbReference type="Proteomes" id="UP000053257">
    <property type="component" value="Unassembled WGS sequence"/>
</dbReference>
<gene>
    <name evidence="3" type="ORF">PHLGIDRAFT_469946</name>
</gene>
<proteinExistence type="predicted"/>
<dbReference type="InterPro" id="IPR040976">
    <property type="entry name" value="Pkinase_fungal"/>
</dbReference>
<dbReference type="Gene3D" id="1.10.510.10">
    <property type="entry name" value="Transferase(Phosphotransferase) domain 1"/>
    <property type="match status" value="1"/>
</dbReference>
<dbReference type="InterPro" id="IPR000719">
    <property type="entry name" value="Prot_kinase_dom"/>
</dbReference>
<dbReference type="STRING" id="745531.A0A0C3S9G4"/>
<dbReference type="PROSITE" id="PS50011">
    <property type="entry name" value="PROTEIN_KINASE_DOM"/>
    <property type="match status" value="1"/>
</dbReference>
<dbReference type="EMBL" id="KN840524">
    <property type="protein sequence ID" value="KIP06180.1"/>
    <property type="molecule type" value="Genomic_DNA"/>
</dbReference>
<organism evidence="3 4">
    <name type="scientific">Phlebiopsis gigantea (strain 11061_1 CR5-6)</name>
    <name type="common">White-rot fungus</name>
    <name type="synonym">Peniophora gigantea</name>
    <dbReference type="NCBI Taxonomy" id="745531"/>
    <lineage>
        <taxon>Eukaryota</taxon>
        <taxon>Fungi</taxon>
        <taxon>Dikarya</taxon>
        <taxon>Basidiomycota</taxon>
        <taxon>Agaricomycotina</taxon>
        <taxon>Agaricomycetes</taxon>
        <taxon>Polyporales</taxon>
        <taxon>Phanerochaetaceae</taxon>
        <taxon>Phlebiopsis</taxon>
    </lineage>
</organism>
<accession>A0A0C3S9G4</accession>
<evidence type="ECO:0000256" key="1">
    <source>
        <dbReference type="SAM" id="MobiDB-lite"/>
    </source>
</evidence>